<evidence type="ECO:0000313" key="3">
    <source>
        <dbReference type="Proteomes" id="UP000250235"/>
    </source>
</evidence>
<dbReference type="Proteomes" id="UP000250235">
    <property type="component" value="Unassembled WGS sequence"/>
</dbReference>
<dbReference type="EMBL" id="KV011919">
    <property type="protein sequence ID" value="KZV25235.1"/>
    <property type="molecule type" value="Genomic_DNA"/>
</dbReference>
<evidence type="ECO:0000256" key="1">
    <source>
        <dbReference type="SAM" id="MobiDB-lite"/>
    </source>
</evidence>
<dbReference type="AlphaFoldDB" id="A0A2Z7ATR3"/>
<feature type="region of interest" description="Disordered" evidence="1">
    <location>
        <begin position="44"/>
        <end position="87"/>
    </location>
</feature>
<accession>A0A2Z7ATR3</accession>
<gene>
    <name evidence="2" type="ORF">F511_25479</name>
</gene>
<feature type="compositionally biased region" description="Low complexity" evidence="1">
    <location>
        <begin position="52"/>
        <end position="70"/>
    </location>
</feature>
<dbReference type="GO" id="GO:0016740">
    <property type="term" value="F:transferase activity"/>
    <property type="evidence" value="ECO:0007669"/>
    <property type="project" value="UniProtKB-KW"/>
</dbReference>
<protein>
    <submittedName>
        <fullName evidence="2">Malonyl-CoA:anthocyanidin 5-O-glucoside-6''-O-malonyltransferase-like</fullName>
    </submittedName>
</protein>
<evidence type="ECO:0000313" key="2">
    <source>
        <dbReference type="EMBL" id="KZV25235.1"/>
    </source>
</evidence>
<keyword evidence="2" id="KW-0808">Transferase</keyword>
<sequence>MVEQRMRKVVAEHWEEFNKDKPSANQDLMSIHLLEAELAKTRKSLTITTSDEQPAQGEEYQAQAAEQPAQGEEHQAQVEETEAVKSL</sequence>
<name>A0A2Z7ATR3_9LAMI</name>
<proteinExistence type="predicted"/>
<keyword evidence="3" id="KW-1185">Reference proteome</keyword>
<reference evidence="2 3" key="1">
    <citation type="journal article" date="2015" name="Proc. Natl. Acad. Sci. U.S.A.">
        <title>The resurrection genome of Boea hygrometrica: A blueprint for survival of dehydration.</title>
        <authorList>
            <person name="Xiao L."/>
            <person name="Yang G."/>
            <person name="Zhang L."/>
            <person name="Yang X."/>
            <person name="Zhao S."/>
            <person name="Ji Z."/>
            <person name="Zhou Q."/>
            <person name="Hu M."/>
            <person name="Wang Y."/>
            <person name="Chen M."/>
            <person name="Xu Y."/>
            <person name="Jin H."/>
            <person name="Xiao X."/>
            <person name="Hu G."/>
            <person name="Bao F."/>
            <person name="Hu Y."/>
            <person name="Wan P."/>
            <person name="Li L."/>
            <person name="Deng X."/>
            <person name="Kuang T."/>
            <person name="Xiang C."/>
            <person name="Zhu J.K."/>
            <person name="Oliver M.J."/>
            <person name="He Y."/>
        </authorList>
    </citation>
    <scope>NUCLEOTIDE SEQUENCE [LARGE SCALE GENOMIC DNA]</scope>
    <source>
        <strain evidence="3">cv. XS01</strain>
    </source>
</reference>
<organism evidence="2 3">
    <name type="scientific">Dorcoceras hygrometricum</name>
    <dbReference type="NCBI Taxonomy" id="472368"/>
    <lineage>
        <taxon>Eukaryota</taxon>
        <taxon>Viridiplantae</taxon>
        <taxon>Streptophyta</taxon>
        <taxon>Embryophyta</taxon>
        <taxon>Tracheophyta</taxon>
        <taxon>Spermatophyta</taxon>
        <taxon>Magnoliopsida</taxon>
        <taxon>eudicotyledons</taxon>
        <taxon>Gunneridae</taxon>
        <taxon>Pentapetalae</taxon>
        <taxon>asterids</taxon>
        <taxon>lamiids</taxon>
        <taxon>Lamiales</taxon>
        <taxon>Gesneriaceae</taxon>
        <taxon>Didymocarpoideae</taxon>
        <taxon>Trichosporeae</taxon>
        <taxon>Loxocarpinae</taxon>
        <taxon>Dorcoceras</taxon>
    </lineage>
</organism>